<keyword evidence="2" id="KW-0596">Phosphopantetheine</keyword>
<dbReference type="GO" id="GO:0031177">
    <property type="term" value="F:phosphopantetheine binding"/>
    <property type="evidence" value="ECO:0007669"/>
    <property type="project" value="TreeGrafter"/>
</dbReference>
<dbReference type="Gene3D" id="3.30.559.10">
    <property type="entry name" value="Chloramphenicol acetyltransferase-like domain"/>
    <property type="match status" value="1"/>
</dbReference>
<dbReference type="InterPro" id="IPR000873">
    <property type="entry name" value="AMP-dep_synth/lig_dom"/>
</dbReference>
<dbReference type="Gene3D" id="1.10.1200.10">
    <property type="entry name" value="ACP-like"/>
    <property type="match status" value="2"/>
</dbReference>
<name>A0A847RI45_9BACT</name>
<evidence type="ECO:0000313" key="6">
    <source>
        <dbReference type="Proteomes" id="UP000570474"/>
    </source>
</evidence>
<keyword evidence="6" id="KW-1185">Reference proteome</keyword>
<dbReference type="GO" id="GO:0044550">
    <property type="term" value="P:secondary metabolite biosynthetic process"/>
    <property type="evidence" value="ECO:0007669"/>
    <property type="project" value="TreeGrafter"/>
</dbReference>
<dbReference type="Gene3D" id="3.40.50.980">
    <property type="match status" value="2"/>
</dbReference>
<dbReference type="SUPFAM" id="SSF56801">
    <property type="entry name" value="Acetyl-CoA synthetase-like"/>
    <property type="match status" value="2"/>
</dbReference>
<dbReference type="PROSITE" id="PS50075">
    <property type="entry name" value="CARRIER"/>
    <property type="match status" value="2"/>
</dbReference>
<dbReference type="Pfam" id="PF00668">
    <property type="entry name" value="Condensation"/>
    <property type="match status" value="1"/>
</dbReference>
<dbReference type="Gene3D" id="3.30.300.30">
    <property type="match status" value="2"/>
</dbReference>
<feature type="domain" description="Carrier" evidence="4">
    <location>
        <begin position="1618"/>
        <end position="1693"/>
    </location>
</feature>
<organism evidence="5 6">
    <name type="scientific">Chitinophaga varians</name>
    <dbReference type="NCBI Taxonomy" id="2202339"/>
    <lineage>
        <taxon>Bacteria</taxon>
        <taxon>Pseudomonadati</taxon>
        <taxon>Bacteroidota</taxon>
        <taxon>Chitinophagia</taxon>
        <taxon>Chitinophagales</taxon>
        <taxon>Chitinophagaceae</taxon>
        <taxon>Chitinophaga</taxon>
    </lineage>
</organism>
<dbReference type="InterPro" id="IPR042099">
    <property type="entry name" value="ANL_N_sf"/>
</dbReference>
<dbReference type="GO" id="GO:0005737">
    <property type="term" value="C:cytoplasm"/>
    <property type="evidence" value="ECO:0007669"/>
    <property type="project" value="TreeGrafter"/>
</dbReference>
<comment type="caution">
    <text evidence="5">The sequence shown here is derived from an EMBL/GenBank/DDBJ whole genome shotgun (WGS) entry which is preliminary data.</text>
</comment>
<keyword evidence="3" id="KW-0597">Phosphoprotein</keyword>
<feature type="domain" description="Carrier" evidence="4">
    <location>
        <begin position="573"/>
        <end position="648"/>
    </location>
</feature>
<dbReference type="PANTHER" id="PTHR45527">
    <property type="entry name" value="NONRIBOSOMAL PEPTIDE SYNTHETASE"/>
    <property type="match status" value="1"/>
</dbReference>
<accession>A0A847RI45</accession>
<dbReference type="GO" id="GO:0003824">
    <property type="term" value="F:catalytic activity"/>
    <property type="evidence" value="ECO:0007669"/>
    <property type="project" value="InterPro"/>
</dbReference>
<dbReference type="FunFam" id="1.10.1200.10:FF:000005">
    <property type="entry name" value="Nonribosomal peptide synthetase 1"/>
    <property type="match status" value="1"/>
</dbReference>
<dbReference type="CDD" id="cd05930">
    <property type="entry name" value="A_NRPS"/>
    <property type="match status" value="1"/>
</dbReference>
<reference evidence="5 6" key="1">
    <citation type="submission" date="2020-04" db="EMBL/GenBank/DDBJ databases">
        <authorList>
            <person name="Yin C."/>
        </authorList>
    </citation>
    <scope>NUCLEOTIDE SEQUENCE [LARGE SCALE GENOMIC DNA]</scope>
    <source>
        <strain evidence="5 6">Ae27</strain>
    </source>
</reference>
<evidence type="ECO:0000313" key="5">
    <source>
        <dbReference type="EMBL" id="NLR62672.1"/>
    </source>
</evidence>
<dbReference type="PROSITE" id="PS00455">
    <property type="entry name" value="AMP_BINDING"/>
    <property type="match status" value="2"/>
</dbReference>
<dbReference type="FunFam" id="3.40.50.980:FF:000001">
    <property type="entry name" value="Non-ribosomal peptide synthetase"/>
    <property type="match status" value="1"/>
</dbReference>
<dbReference type="InterPro" id="IPR010071">
    <property type="entry name" value="AA_adenyl_dom"/>
</dbReference>
<evidence type="ECO:0000259" key="4">
    <source>
        <dbReference type="PROSITE" id="PS50075"/>
    </source>
</evidence>
<dbReference type="InterPro" id="IPR020845">
    <property type="entry name" value="AMP-binding_CS"/>
</dbReference>
<dbReference type="EMBL" id="JABAIA010000001">
    <property type="protein sequence ID" value="NLR62672.1"/>
    <property type="molecule type" value="Genomic_DNA"/>
</dbReference>
<dbReference type="SUPFAM" id="SSF47336">
    <property type="entry name" value="ACP-like"/>
    <property type="match status" value="2"/>
</dbReference>
<comment type="cofactor">
    <cofactor evidence="1">
        <name>pantetheine 4'-phosphate</name>
        <dbReference type="ChEBI" id="CHEBI:47942"/>
    </cofactor>
</comment>
<dbReference type="Proteomes" id="UP000570474">
    <property type="component" value="Unassembled WGS sequence"/>
</dbReference>
<dbReference type="InterPro" id="IPR001242">
    <property type="entry name" value="Condensation_dom"/>
</dbReference>
<sequence length="1712" mass="191767">METLLTRLTLAESLRKTAMSDKQITLVRGGEDCYSISYRDFYQQVLHMAAALQALGLEERSEMVIIISDNELFLKLFWACILAKIIVVPVAPGSQEQHKEKVWNILHQLGQPSIVAEESFYRDFDAYIKNNHSADAGRIKRIDIADLHIAGDSGIPMLPRIYEEDVAYIQYSSGSTGDPKGVVLTHANLLSNTRAIASRLAISAQDVALSWLPLTHDMGMICFHLTNVVAACDQVIMPTTLFIKRPLLWMDLATRFKASILYSPNFGFQYLMKSMESGEQTIRWQLDHVRVIINGAEPISETITRRFVQLLRGHGLGEHTMFPGYGLAEASVAVTLPDVGHQLTFVYCKRQQLKTGERIIPGSADDGESLGFADCGYPVPDCQVRIADDEDVVLPAMFIGNIQVKGKNVTAGYYRQPDYSGLFTADGWLRTGDIGFLHHQNLVITGRKKNIIIVNGQNYYPHDIEQLTERELDIRPGSVVAVGVAAPQIAAQIVLFVLFKGSINTFFHQAIRIRELLAARMDIYPDYILPIRSIPKTTSGKVMHFRLKEALLNGSFDQEIATMQQMERDHENLANNEDVATVLTTVLKQVGIHGDIHPDESLFNAGLSSLKAMSLINALSRHQYDISFSMLYEAGTKRGLEALLQQRQESSSTVQPIPKAPGETSYPLSWGQKQIYVAHMMAPDSANLNISFSVEMQGQLDESLLKEAFHLLILRHDVLRTAIQWKDNEPVQVLCPPEQVQPVWLNEDLTVLDYPETRLEEQKRLLARFPFNLEQAPLYRCCLLKTALDKWVLIFSIHHIISDGWSIQLIGKEWEELYRMLKEGVAVPQPAPEKIQYKDFVFWQQQLQLTEKYRKNRLFWEQYLMGSATGVRIPPSVDRQTTEKGIAKGDVFKKYFPAEMTESVHGVARTQDVSVFSVLIAAIALLINKYNYTDREDMLIGIDTAGRTHPQLEDQIGYFLHALPVNIQPDATDNCAAFLKKLHHDLLLIYDHQTFNMEDINSAHRKATDFTTYNVLVIFQNFEEVLGFDTVFADLKAHTEEIENDTCLNDMLFEFSIDKGVLCLKVKYSTVLYDAAYVSGICDHLENILQQVCQHPAVPVDQVMMLSSEEREQVLYGFNDTHVDWALPDTDLMKIFERQVALRPDATALICEGKTISYGELDRRANQVAGIIAGLPGDSHNKLVGISTGRNEFLVVGILGVLKAGAAYVPIDPEYPAERIRYVLEHSRLTLVLTDGSLHGCNDSIQTLSLIDIAATATATGYRDAVSPDQLAYVIYTSGSTGHPKGVMVSRRSLTNYIHAFGAYFNIGTADRVVLQSSIAFDTMVEEMFPVLFKGGVLVLSTAGGRDTDALADLIEKQQITVLSVTPLVLNELNNRLTFPGPLRAIISGGDELLPSHINHLFGEVPLFNTYGPTETTVCASYFPVTDITKTHFIGKPIANTQVYILDHALHPQPVTVPGEICIAGEGVALGYLNNLSLMNERFVANPYGQGLLYRTGDIGRWDHAGNVEFLGRRDTQVKVRGYRIELGEIEKCLLGSGLVDQVVADVFLNSNEKTLVAYYTGDDDAAVVLREYLHARLPYYMVPAFFVRLTQLPLTPNGKINRKLLPPPEAGPRVYHPPQTETEKALAHLWENILQHPRISMNDNFFEIGGQSLKAIQVISKVFKDFSVKLELRDLFANPVLAQFTERVEIMMWLNAPAKPDLANNVDEIII</sequence>
<dbReference type="InterPro" id="IPR009081">
    <property type="entry name" value="PP-bd_ACP"/>
</dbReference>
<dbReference type="InterPro" id="IPR023213">
    <property type="entry name" value="CAT-like_dom_sf"/>
</dbReference>
<dbReference type="PANTHER" id="PTHR45527:SF1">
    <property type="entry name" value="FATTY ACID SYNTHASE"/>
    <property type="match status" value="1"/>
</dbReference>
<evidence type="ECO:0000256" key="2">
    <source>
        <dbReference type="ARBA" id="ARBA00022450"/>
    </source>
</evidence>
<dbReference type="Gene3D" id="2.30.38.10">
    <property type="entry name" value="Luciferase, Domain 3"/>
    <property type="match status" value="1"/>
</dbReference>
<dbReference type="Pfam" id="PF00501">
    <property type="entry name" value="AMP-binding"/>
    <property type="match status" value="2"/>
</dbReference>
<evidence type="ECO:0000256" key="1">
    <source>
        <dbReference type="ARBA" id="ARBA00001957"/>
    </source>
</evidence>
<dbReference type="InterPro" id="IPR045851">
    <property type="entry name" value="AMP-bd_C_sf"/>
</dbReference>
<dbReference type="InterPro" id="IPR036736">
    <property type="entry name" value="ACP-like_sf"/>
</dbReference>
<dbReference type="SUPFAM" id="SSF52777">
    <property type="entry name" value="CoA-dependent acyltransferases"/>
    <property type="match status" value="2"/>
</dbReference>
<gene>
    <name evidence="5" type="ORF">HGH92_00015</name>
</gene>
<dbReference type="Gene3D" id="3.30.559.30">
    <property type="entry name" value="Nonribosomal peptide synthetase, condensation domain"/>
    <property type="match status" value="1"/>
</dbReference>
<protein>
    <submittedName>
        <fullName evidence="5">Amino acid adenylation domain-containing protein</fullName>
    </submittedName>
</protein>
<proteinExistence type="predicted"/>
<dbReference type="Pfam" id="PF00550">
    <property type="entry name" value="PP-binding"/>
    <property type="match status" value="2"/>
</dbReference>
<dbReference type="Gene3D" id="3.40.50.12780">
    <property type="entry name" value="N-terminal domain of ligase-like"/>
    <property type="match status" value="1"/>
</dbReference>
<dbReference type="GO" id="GO:0043041">
    <property type="term" value="P:amino acid activation for nonribosomal peptide biosynthetic process"/>
    <property type="evidence" value="ECO:0007669"/>
    <property type="project" value="TreeGrafter"/>
</dbReference>
<dbReference type="NCBIfam" id="TIGR01733">
    <property type="entry name" value="AA-adenyl-dom"/>
    <property type="match status" value="1"/>
</dbReference>
<evidence type="ECO:0000256" key="3">
    <source>
        <dbReference type="ARBA" id="ARBA00022553"/>
    </source>
</evidence>